<protein>
    <submittedName>
        <fullName evidence="7">Helix-turn-helix domain-containing protein</fullName>
    </submittedName>
</protein>
<dbReference type="InterPro" id="IPR014757">
    <property type="entry name" value="Tscrpt_reg_IclR_C"/>
</dbReference>
<feature type="region of interest" description="Disordered" evidence="4">
    <location>
        <begin position="1"/>
        <end position="22"/>
    </location>
</feature>
<proteinExistence type="predicted"/>
<dbReference type="EMBL" id="JAROCG010000001">
    <property type="protein sequence ID" value="MDN4610457.1"/>
    <property type="molecule type" value="Genomic_DNA"/>
</dbReference>
<reference evidence="7" key="1">
    <citation type="submission" date="2023-06" db="EMBL/GenBank/DDBJ databases">
        <title>MT1 and MT2 Draft Genomes of Novel Species.</title>
        <authorList>
            <person name="Venkateswaran K."/>
        </authorList>
    </citation>
    <scope>NUCLEOTIDE SEQUENCE</scope>
    <source>
        <strain evidence="7">IIF3SC-B10</strain>
    </source>
</reference>
<feature type="compositionally biased region" description="Polar residues" evidence="4">
    <location>
        <begin position="1"/>
        <end position="13"/>
    </location>
</feature>
<dbReference type="SUPFAM" id="SSF55781">
    <property type="entry name" value="GAF domain-like"/>
    <property type="match status" value="1"/>
</dbReference>
<feature type="domain" description="IclR-ED" evidence="6">
    <location>
        <begin position="80"/>
        <end position="248"/>
    </location>
</feature>
<organism evidence="7 8">
    <name type="scientific">Arthrobacter burdickii</name>
    <dbReference type="NCBI Taxonomy" id="3035920"/>
    <lineage>
        <taxon>Bacteria</taxon>
        <taxon>Bacillati</taxon>
        <taxon>Actinomycetota</taxon>
        <taxon>Actinomycetes</taxon>
        <taxon>Micrococcales</taxon>
        <taxon>Micrococcaceae</taxon>
        <taxon>Arthrobacter</taxon>
    </lineage>
</organism>
<dbReference type="PANTHER" id="PTHR30136:SF24">
    <property type="entry name" value="HTH-TYPE TRANSCRIPTIONAL REPRESSOR ALLR"/>
    <property type="match status" value="1"/>
</dbReference>
<gene>
    <name evidence="7" type="ORF">P5G52_06195</name>
</gene>
<accession>A0ABT8K1J2</accession>
<dbReference type="InterPro" id="IPR029016">
    <property type="entry name" value="GAF-like_dom_sf"/>
</dbReference>
<dbReference type="InterPro" id="IPR036390">
    <property type="entry name" value="WH_DNA-bd_sf"/>
</dbReference>
<evidence type="ECO:0000256" key="3">
    <source>
        <dbReference type="ARBA" id="ARBA00023163"/>
    </source>
</evidence>
<evidence type="ECO:0000313" key="8">
    <source>
        <dbReference type="Proteomes" id="UP001174209"/>
    </source>
</evidence>
<keyword evidence="2" id="KW-0238">DNA-binding</keyword>
<feature type="domain" description="HTH iclR-type" evidence="5">
    <location>
        <begin position="23"/>
        <end position="84"/>
    </location>
</feature>
<dbReference type="RefSeq" id="WP_301225644.1">
    <property type="nucleotide sequence ID" value="NZ_JAROCG010000001.1"/>
</dbReference>
<evidence type="ECO:0000313" key="7">
    <source>
        <dbReference type="EMBL" id="MDN4610457.1"/>
    </source>
</evidence>
<dbReference type="SUPFAM" id="SSF46785">
    <property type="entry name" value="Winged helix' DNA-binding domain"/>
    <property type="match status" value="1"/>
</dbReference>
<dbReference type="Gene3D" id="1.10.10.10">
    <property type="entry name" value="Winged helix-like DNA-binding domain superfamily/Winged helix DNA-binding domain"/>
    <property type="match status" value="1"/>
</dbReference>
<dbReference type="Proteomes" id="UP001174209">
    <property type="component" value="Unassembled WGS sequence"/>
</dbReference>
<dbReference type="Gene3D" id="3.30.450.40">
    <property type="match status" value="1"/>
</dbReference>
<keyword evidence="8" id="KW-1185">Reference proteome</keyword>
<evidence type="ECO:0000256" key="2">
    <source>
        <dbReference type="ARBA" id="ARBA00023125"/>
    </source>
</evidence>
<evidence type="ECO:0000259" key="5">
    <source>
        <dbReference type="PROSITE" id="PS51077"/>
    </source>
</evidence>
<dbReference type="PROSITE" id="PS51077">
    <property type="entry name" value="HTH_ICLR"/>
    <property type="match status" value="1"/>
</dbReference>
<keyword evidence="3" id="KW-0804">Transcription</keyword>
<keyword evidence="1" id="KW-0805">Transcription regulation</keyword>
<dbReference type="SMART" id="SM00346">
    <property type="entry name" value="HTH_ICLR"/>
    <property type="match status" value="1"/>
</dbReference>
<dbReference type="InterPro" id="IPR050707">
    <property type="entry name" value="HTH_MetabolicPath_Reg"/>
</dbReference>
<dbReference type="InterPro" id="IPR005471">
    <property type="entry name" value="Tscrpt_reg_IclR_N"/>
</dbReference>
<dbReference type="PROSITE" id="PS51078">
    <property type="entry name" value="ICLR_ED"/>
    <property type="match status" value="1"/>
</dbReference>
<evidence type="ECO:0000256" key="4">
    <source>
        <dbReference type="SAM" id="MobiDB-lite"/>
    </source>
</evidence>
<sequence length="248" mass="25696">MGPVSEVSSSTEAATGAKGAPQSQTLSRGIRALEILADSSSGMSIAEVAAALGVHRSIAYRILRTLEDHALVQRDPAGNVTIGLGMASLARGVARNLQSAALPELTALATSLQMTAFIAVWDRRECVTLVAVEPPHGEGTLVQRPGSRHSFSAGAPGIAIQSAFGEDEWGRLAPGEPYRAESRQAARCGYALSHDEVIPGVSSVGAAVRVPGQLPAALAVVYLSSDLPTERIGAEVARSAGIIERSLR</sequence>
<name>A0ABT8K1J2_9MICC</name>
<dbReference type="PANTHER" id="PTHR30136">
    <property type="entry name" value="HELIX-TURN-HELIX TRANSCRIPTIONAL REGULATOR, ICLR FAMILY"/>
    <property type="match status" value="1"/>
</dbReference>
<comment type="caution">
    <text evidence="7">The sequence shown here is derived from an EMBL/GenBank/DDBJ whole genome shotgun (WGS) entry which is preliminary data.</text>
</comment>
<dbReference type="Pfam" id="PF09339">
    <property type="entry name" value="HTH_IclR"/>
    <property type="match status" value="1"/>
</dbReference>
<dbReference type="InterPro" id="IPR036388">
    <property type="entry name" value="WH-like_DNA-bd_sf"/>
</dbReference>
<evidence type="ECO:0000259" key="6">
    <source>
        <dbReference type="PROSITE" id="PS51078"/>
    </source>
</evidence>
<evidence type="ECO:0000256" key="1">
    <source>
        <dbReference type="ARBA" id="ARBA00023015"/>
    </source>
</evidence>